<evidence type="ECO:0000256" key="1">
    <source>
        <dbReference type="SAM" id="MobiDB-lite"/>
    </source>
</evidence>
<feature type="non-terminal residue" evidence="2">
    <location>
        <position position="1"/>
    </location>
</feature>
<name>A0A0F9E4Z2_9ZZZZ</name>
<sequence>TSLRAGDGFEPSATASTGSEDIDAGDVIYKRTPPMMSNLIKGWIRKKQFN</sequence>
<organism evidence="2">
    <name type="scientific">marine sediment metagenome</name>
    <dbReference type="NCBI Taxonomy" id="412755"/>
    <lineage>
        <taxon>unclassified sequences</taxon>
        <taxon>metagenomes</taxon>
        <taxon>ecological metagenomes</taxon>
    </lineage>
</organism>
<protein>
    <submittedName>
        <fullName evidence="2">Uncharacterized protein</fullName>
    </submittedName>
</protein>
<reference evidence="2" key="1">
    <citation type="journal article" date="2015" name="Nature">
        <title>Complex archaea that bridge the gap between prokaryotes and eukaryotes.</title>
        <authorList>
            <person name="Spang A."/>
            <person name="Saw J.H."/>
            <person name="Jorgensen S.L."/>
            <person name="Zaremba-Niedzwiedzka K."/>
            <person name="Martijn J."/>
            <person name="Lind A.E."/>
            <person name="van Eijk R."/>
            <person name="Schleper C."/>
            <person name="Guy L."/>
            <person name="Ettema T.J."/>
        </authorList>
    </citation>
    <scope>NUCLEOTIDE SEQUENCE</scope>
</reference>
<proteinExistence type="predicted"/>
<feature type="region of interest" description="Disordered" evidence="1">
    <location>
        <begin position="1"/>
        <end position="23"/>
    </location>
</feature>
<dbReference type="AlphaFoldDB" id="A0A0F9E4Z2"/>
<dbReference type="EMBL" id="LAZR01036388">
    <property type="protein sequence ID" value="KKL24976.1"/>
    <property type="molecule type" value="Genomic_DNA"/>
</dbReference>
<accession>A0A0F9E4Z2</accession>
<comment type="caution">
    <text evidence="2">The sequence shown here is derived from an EMBL/GenBank/DDBJ whole genome shotgun (WGS) entry which is preliminary data.</text>
</comment>
<evidence type="ECO:0000313" key="2">
    <source>
        <dbReference type="EMBL" id="KKL24976.1"/>
    </source>
</evidence>
<gene>
    <name evidence="2" type="ORF">LCGC14_2409950</name>
</gene>